<accession>A0ABS1L4H1</accession>
<dbReference type="Proteomes" id="UP000636918">
    <property type="component" value="Unassembled WGS sequence"/>
</dbReference>
<feature type="region of interest" description="Disordered" evidence="1">
    <location>
        <begin position="178"/>
        <end position="271"/>
    </location>
</feature>
<gene>
    <name evidence="2" type="ORF">JI751_03150</name>
</gene>
<sequence length="271" mass="27777">MPFGRKKSLMDRAHDYVEQLSDQFTETVIPQIEQVWEQAVDKAGPAISDARDKATPLIEEGRTRAAEAATAGAAVAAAKTAEARDKAAPLLAEYRATAAERASSVAAVAAEQAASTRDAAVAKANELRGVEPEPKGGRFKKFLLISGLLAIGGVVFSKLRAKQDADAGWQSTYVPPAPAKPATPATPAAAAAPVGAATTTVDPNADPLTDPLPDDVSADDVVTVDPPATDDVGGGAPGEAISDAVEGAHEATTPDEPAEIIDIDDVPADKK</sequence>
<dbReference type="EMBL" id="JAERSG010000001">
    <property type="protein sequence ID" value="MBL0746594.1"/>
    <property type="molecule type" value="Genomic_DNA"/>
</dbReference>
<name>A0ABS1L4H1_9ACTN</name>
<evidence type="ECO:0000256" key="1">
    <source>
        <dbReference type="SAM" id="MobiDB-lite"/>
    </source>
</evidence>
<keyword evidence="3" id="KW-1185">Reference proteome</keyword>
<feature type="compositionally biased region" description="Low complexity" evidence="1">
    <location>
        <begin position="182"/>
        <end position="201"/>
    </location>
</feature>
<feature type="compositionally biased region" description="Acidic residues" evidence="1">
    <location>
        <begin position="256"/>
        <end position="271"/>
    </location>
</feature>
<organism evidence="2 3">
    <name type="scientific">Nocardioides baculatus</name>
    <dbReference type="NCBI Taxonomy" id="2801337"/>
    <lineage>
        <taxon>Bacteria</taxon>
        <taxon>Bacillati</taxon>
        <taxon>Actinomycetota</taxon>
        <taxon>Actinomycetes</taxon>
        <taxon>Propionibacteriales</taxon>
        <taxon>Nocardioidaceae</taxon>
        <taxon>Nocardioides</taxon>
    </lineage>
</organism>
<feature type="compositionally biased region" description="Low complexity" evidence="1">
    <location>
        <begin position="219"/>
        <end position="231"/>
    </location>
</feature>
<proteinExistence type="predicted"/>
<dbReference type="RefSeq" id="WP_201933289.1">
    <property type="nucleotide sequence ID" value="NZ_JAERSG010000001.1"/>
</dbReference>
<dbReference type="Gene3D" id="1.20.120.20">
    <property type="entry name" value="Apolipoprotein"/>
    <property type="match status" value="1"/>
</dbReference>
<dbReference type="SUPFAM" id="SSF47162">
    <property type="entry name" value="Apolipoprotein"/>
    <property type="match status" value="1"/>
</dbReference>
<evidence type="ECO:0000313" key="3">
    <source>
        <dbReference type="Proteomes" id="UP000636918"/>
    </source>
</evidence>
<reference evidence="2 3" key="1">
    <citation type="submission" date="2021-01" db="EMBL/GenBank/DDBJ databases">
        <title>Genome seq and assembly of Nocardiodes sp. G10.</title>
        <authorList>
            <person name="Chhetri G."/>
        </authorList>
    </citation>
    <scope>NUCLEOTIDE SEQUENCE [LARGE SCALE GENOMIC DNA]</scope>
    <source>
        <strain evidence="2 3">G10</strain>
    </source>
</reference>
<evidence type="ECO:0000313" key="2">
    <source>
        <dbReference type="EMBL" id="MBL0746594.1"/>
    </source>
</evidence>
<comment type="caution">
    <text evidence="2">The sequence shown here is derived from an EMBL/GenBank/DDBJ whole genome shotgun (WGS) entry which is preliminary data.</text>
</comment>
<protein>
    <submittedName>
        <fullName evidence="2">Uncharacterized protein</fullName>
    </submittedName>
</protein>